<feature type="compositionally biased region" description="Basic and acidic residues" evidence="1">
    <location>
        <begin position="26"/>
        <end position="37"/>
    </location>
</feature>
<evidence type="ECO:0000256" key="1">
    <source>
        <dbReference type="SAM" id="MobiDB-lite"/>
    </source>
</evidence>
<comment type="caution">
    <text evidence="2">The sequence shown here is derived from an EMBL/GenBank/DDBJ whole genome shotgun (WGS) entry which is preliminary data.</text>
</comment>
<name>A0A402DRI6_9CELL</name>
<protein>
    <submittedName>
        <fullName evidence="2">Uncharacterized protein</fullName>
    </submittedName>
</protein>
<feature type="region of interest" description="Disordered" evidence="1">
    <location>
        <begin position="1"/>
        <end position="37"/>
    </location>
</feature>
<evidence type="ECO:0000313" key="2">
    <source>
        <dbReference type="EMBL" id="GCE76718.1"/>
    </source>
</evidence>
<gene>
    <name evidence="2" type="ORF">CBZ_17740</name>
</gene>
<accession>A0A402DRI6</accession>
<proteinExistence type="predicted"/>
<keyword evidence="3" id="KW-1185">Reference proteome</keyword>
<organism evidence="2 3">
    <name type="scientific">Cellulomonas biazotea</name>
    <dbReference type="NCBI Taxonomy" id="1709"/>
    <lineage>
        <taxon>Bacteria</taxon>
        <taxon>Bacillati</taxon>
        <taxon>Actinomycetota</taxon>
        <taxon>Actinomycetes</taxon>
        <taxon>Micrococcales</taxon>
        <taxon>Cellulomonadaceae</taxon>
        <taxon>Cellulomonas</taxon>
    </lineage>
</organism>
<dbReference type="AlphaFoldDB" id="A0A402DRI6"/>
<dbReference type="EMBL" id="BIMR01000126">
    <property type="protein sequence ID" value="GCE76718.1"/>
    <property type="molecule type" value="Genomic_DNA"/>
</dbReference>
<evidence type="ECO:0000313" key="3">
    <source>
        <dbReference type="Proteomes" id="UP000289954"/>
    </source>
</evidence>
<reference evidence="2 3" key="1">
    <citation type="submission" date="2019-01" db="EMBL/GenBank/DDBJ databases">
        <title>Draft genome sequence of Cellulomonas takizawaensis strain TKZ-21.</title>
        <authorList>
            <person name="Yamamura H."/>
            <person name="Hayashi T."/>
            <person name="Hamada M."/>
            <person name="Serisawa Y."/>
            <person name="Matsuyama K."/>
            <person name="Nakagawa Y."/>
            <person name="Otoguro M."/>
            <person name="Yanagida F."/>
            <person name="Hayakawa M."/>
        </authorList>
    </citation>
    <scope>NUCLEOTIDE SEQUENCE [LARGE SCALE GENOMIC DNA]</scope>
    <source>
        <strain evidence="2 3">NBRC12680</strain>
    </source>
</reference>
<dbReference type="Proteomes" id="UP000289954">
    <property type="component" value="Unassembled WGS sequence"/>
</dbReference>
<sequence>MRTDACLRGSTPAPARTGTGTHRRAPARERADAGTHLDRSRVDPVHTMSRVVARWDVPGGGPLAVAC</sequence>